<dbReference type="EMBL" id="JADIMZ010000100">
    <property type="protein sequence ID" value="MBO8432947.1"/>
    <property type="molecule type" value="Genomic_DNA"/>
</dbReference>
<dbReference type="AlphaFoldDB" id="A0A9D9DRQ9"/>
<evidence type="ECO:0000313" key="2">
    <source>
        <dbReference type="Proteomes" id="UP000823612"/>
    </source>
</evidence>
<dbReference type="Gene3D" id="3.40.50.300">
    <property type="entry name" value="P-loop containing nucleotide triphosphate hydrolases"/>
    <property type="match status" value="1"/>
</dbReference>
<evidence type="ECO:0000313" key="1">
    <source>
        <dbReference type="EMBL" id="MBO8432947.1"/>
    </source>
</evidence>
<proteinExistence type="predicted"/>
<dbReference type="SUPFAM" id="SSF52540">
    <property type="entry name" value="P-loop containing nucleoside triphosphate hydrolases"/>
    <property type="match status" value="1"/>
</dbReference>
<reference evidence="1" key="2">
    <citation type="journal article" date="2021" name="PeerJ">
        <title>Extensive microbial diversity within the chicken gut microbiome revealed by metagenomics and culture.</title>
        <authorList>
            <person name="Gilroy R."/>
            <person name="Ravi A."/>
            <person name="Getino M."/>
            <person name="Pursley I."/>
            <person name="Horton D.L."/>
            <person name="Alikhan N.F."/>
            <person name="Baker D."/>
            <person name="Gharbi K."/>
            <person name="Hall N."/>
            <person name="Watson M."/>
            <person name="Adriaenssens E.M."/>
            <person name="Foster-Nyarko E."/>
            <person name="Jarju S."/>
            <person name="Secka A."/>
            <person name="Antonio M."/>
            <person name="Oren A."/>
            <person name="Chaudhuri R.R."/>
            <person name="La Ragione R."/>
            <person name="Hildebrand F."/>
            <person name="Pallen M.J."/>
        </authorList>
    </citation>
    <scope>NUCLEOTIDE SEQUENCE</scope>
    <source>
        <strain evidence="1">2889</strain>
    </source>
</reference>
<accession>A0A9D9DRQ9</accession>
<name>A0A9D9DRQ9_9BACT</name>
<evidence type="ECO:0008006" key="3">
    <source>
        <dbReference type="Google" id="ProtNLM"/>
    </source>
</evidence>
<sequence>MITEKIDEIIDRRIGRNAYAGKGHLDCVKAQKAFFLKLKERVESYRTFRQTVLKQIEDGAGEYYAMSVEDPSFEEKVRMADPDRFLSGLNAALAECDRLITRFSRDTVNISVIGLARQGKSTLLQSITQLPDSIIPAASGSDCTGAKSVISNAKGKTYAEVTFYSERELMEQLQRYLDKLESGIVLGSLADLKRISLVEIKTDMTAKSSFLSHFKKYMEHYGEYCGLLGSVITVHDEERIRDYVAQYGVDERKTYLYLAVKEVRIYTEFHYADAGKITLVDTIGIGDTSLGIEDKMMATLVNDSDAAILIRRPEEKGDALREWDNRLYDLIKKNMQGQELDKWLFYVLNRYKGNERTSAGMFAQLQEHIKSGSLQVAKLIEVDCKNPEAVEKDLVLVILDTLTKNLETIDAGMLKKANDSFERLYLDFYDLRGKIGSVLDNRFRKIMNTGGLFDKLFKGLPLFSRLRELEKSYRAHKEEQCMAIKEDVLKVLRGIACLCPDKEEVLMKLGGGTIDAQPNVVYNHYADHLRAEIADRFEIVTNQTLVELQEKVKTDIIDILYSQDGGRLGGIPLLKPVNAGDKLEWLREFIEEKLDNFPSVKDAFSYILDYRLNIEGLLEYKVNCSLEYLDPVSKKFCNIDPRGLSDEETADRIAQSFLYAIDTVADDMVGSVADMLVIPNNSFFARIRKFREKIAYSDEGNEELKEFYRDNCAAVWKEEFGRQISTQAALGAWTNFDSEIASLCDRSKFNIKIA</sequence>
<reference evidence="1" key="1">
    <citation type="submission" date="2020-10" db="EMBL/GenBank/DDBJ databases">
        <authorList>
            <person name="Gilroy R."/>
        </authorList>
    </citation>
    <scope>NUCLEOTIDE SEQUENCE</scope>
    <source>
        <strain evidence="1">2889</strain>
    </source>
</reference>
<comment type="caution">
    <text evidence="1">The sequence shown here is derived from an EMBL/GenBank/DDBJ whole genome shotgun (WGS) entry which is preliminary data.</text>
</comment>
<dbReference type="Proteomes" id="UP000823612">
    <property type="component" value="Unassembled WGS sequence"/>
</dbReference>
<organism evidence="1 2">
    <name type="scientific">Candidatus Pullibacteroides excrementavium</name>
    <dbReference type="NCBI Taxonomy" id="2840905"/>
    <lineage>
        <taxon>Bacteria</taxon>
        <taxon>Pseudomonadati</taxon>
        <taxon>Bacteroidota</taxon>
        <taxon>Bacteroidia</taxon>
        <taxon>Bacteroidales</taxon>
        <taxon>Candidatus Pullibacteroides</taxon>
    </lineage>
</organism>
<protein>
    <recommendedName>
        <fullName evidence="3">Dynamin family protein</fullName>
    </recommendedName>
</protein>
<gene>
    <name evidence="1" type="ORF">IAB08_06615</name>
</gene>
<dbReference type="InterPro" id="IPR027417">
    <property type="entry name" value="P-loop_NTPase"/>
</dbReference>